<protein>
    <submittedName>
        <fullName evidence="2">Uncharacterized protein</fullName>
    </submittedName>
</protein>
<feature type="region of interest" description="Disordered" evidence="1">
    <location>
        <begin position="1"/>
        <end position="100"/>
    </location>
</feature>
<sequence>MNANENLTESSSHLTNVVQGRSNPVNSDNPAQVTLATESQTKGRGCKTSVSRQVSHGKSNKPLKPQLKLDHEIPYPRFKASRKDRQRKTKSRGAQELHGQALQREARVSLPPNWETKYPQYTYKVGASFKLSRTSVLNAQNRLMVRIESKCEGHMITVHPLDWEDFQVNEKDGHRLLTLAINFIQYWDQFIKDNPEGLKDINQIFASWVASSCAGDDTYHAKVTVGDPRLLDYSARRRQLQREREKKWQHMKRTKERQKNNFTAIESPIACPHTFADGGNMDG</sequence>
<evidence type="ECO:0000313" key="3">
    <source>
        <dbReference type="Proteomes" id="UP000297777"/>
    </source>
</evidence>
<name>A0A4Z1F794_9HELO</name>
<feature type="compositionally biased region" description="Polar residues" evidence="1">
    <location>
        <begin position="1"/>
        <end position="57"/>
    </location>
</feature>
<dbReference type="OrthoDB" id="3524130at2759"/>
<comment type="caution">
    <text evidence="2">The sequence shown here is derived from an EMBL/GenBank/DDBJ whole genome shotgun (WGS) entry which is preliminary data.</text>
</comment>
<feature type="compositionally biased region" description="Basic residues" evidence="1">
    <location>
        <begin position="79"/>
        <end position="91"/>
    </location>
</feature>
<accession>A0A4Z1F794</accession>
<dbReference type="Proteomes" id="UP000297777">
    <property type="component" value="Unassembled WGS sequence"/>
</dbReference>
<gene>
    <name evidence="2" type="ORF">BTUL_0009g00860</name>
</gene>
<evidence type="ECO:0000313" key="2">
    <source>
        <dbReference type="EMBL" id="TGO18593.1"/>
    </source>
</evidence>
<dbReference type="EMBL" id="PQXH01000009">
    <property type="protein sequence ID" value="TGO18593.1"/>
    <property type="molecule type" value="Genomic_DNA"/>
</dbReference>
<reference evidence="2 3" key="1">
    <citation type="submission" date="2017-12" db="EMBL/GenBank/DDBJ databases">
        <title>Comparative genomics of Botrytis spp.</title>
        <authorList>
            <person name="Valero-Jimenez C.A."/>
            <person name="Tapia P."/>
            <person name="Veloso J."/>
            <person name="Silva-Moreno E."/>
            <person name="Staats M."/>
            <person name="Valdes J.H."/>
            <person name="Van Kan J.A.L."/>
        </authorList>
    </citation>
    <scope>NUCLEOTIDE SEQUENCE [LARGE SCALE GENOMIC DNA]</scope>
    <source>
        <strain evidence="2 3">Bt9001</strain>
    </source>
</reference>
<organism evidence="2 3">
    <name type="scientific">Botrytis tulipae</name>
    <dbReference type="NCBI Taxonomy" id="87230"/>
    <lineage>
        <taxon>Eukaryota</taxon>
        <taxon>Fungi</taxon>
        <taxon>Dikarya</taxon>
        <taxon>Ascomycota</taxon>
        <taxon>Pezizomycotina</taxon>
        <taxon>Leotiomycetes</taxon>
        <taxon>Helotiales</taxon>
        <taxon>Sclerotiniaceae</taxon>
        <taxon>Botrytis</taxon>
    </lineage>
</organism>
<keyword evidence="3" id="KW-1185">Reference proteome</keyword>
<proteinExistence type="predicted"/>
<dbReference type="AlphaFoldDB" id="A0A4Z1F794"/>
<evidence type="ECO:0000256" key="1">
    <source>
        <dbReference type="SAM" id="MobiDB-lite"/>
    </source>
</evidence>